<evidence type="ECO:0000313" key="2">
    <source>
        <dbReference type="Proteomes" id="UP000789366"/>
    </source>
</evidence>
<dbReference type="Proteomes" id="UP000789366">
    <property type="component" value="Unassembled WGS sequence"/>
</dbReference>
<sequence>MRIGVEKVKRIGVEKAEQELSEQVKDKNGLEDELEDLIDSYLETLKTWTPKPDT</sequence>
<dbReference type="EMBL" id="CAJVPW010002641">
    <property type="protein sequence ID" value="CAG8510538.1"/>
    <property type="molecule type" value="Genomic_DNA"/>
</dbReference>
<protein>
    <submittedName>
        <fullName evidence="1">12343_t:CDS:1</fullName>
    </submittedName>
</protein>
<evidence type="ECO:0000313" key="1">
    <source>
        <dbReference type="EMBL" id="CAG8510538.1"/>
    </source>
</evidence>
<reference evidence="1" key="1">
    <citation type="submission" date="2021-06" db="EMBL/GenBank/DDBJ databases">
        <authorList>
            <person name="Kallberg Y."/>
            <person name="Tangrot J."/>
            <person name="Rosling A."/>
        </authorList>
    </citation>
    <scope>NUCLEOTIDE SEQUENCE</scope>
    <source>
        <strain evidence="1">28 12/20/2015</strain>
    </source>
</reference>
<accession>A0ACA9L4G8</accession>
<comment type="caution">
    <text evidence="1">The sequence shown here is derived from an EMBL/GenBank/DDBJ whole genome shotgun (WGS) entry which is preliminary data.</text>
</comment>
<keyword evidence="2" id="KW-1185">Reference proteome</keyword>
<name>A0ACA9L4G8_9GLOM</name>
<organism evidence="1 2">
    <name type="scientific">Cetraspora pellucida</name>
    <dbReference type="NCBI Taxonomy" id="1433469"/>
    <lineage>
        <taxon>Eukaryota</taxon>
        <taxon>Fungi</taxon>
        <taxon>Fungi incertae sedis</taxon>
        <taxon>Mucoromycota</taxon>
        <taxon>Glomeromycotina</taxon>
        <taxon>Glomeromycetes</taxon>
        <taxon>Diversisporales</taxon>
        <taxon>Gigasporaceae</taxon>
        <taxon>Cetraspora</taxon>
    </lineage>
</organism>
<proteinExistence type="predicted"/>
<gene>
    <name evidence="1" type="ORF">SPELUC_LOCUS3456</name>
</gene>